<dbReference type="Pfam" id="PF00903">
    <property type="entry name" value="Glyoxalase"/>
    <property type="match status" value="1"/>
</dbReference>
<keyword evidence="3" id="KW-1185">Reference proteome</keyword>
<dbReference type="SUPFAM" id="SSF54593">
    <property type="entry name" value="Glyoxalase/Bleomycin resistance protein/Dihydroxybiphenyl dioxygenase"/>
    <property type="match status" value="1"/>
</dbReference>
<dbReference type="PROSITE" id="PS51819">
    <property type="entry name" value="VOC"/>
    <property type="match status" value="1"/>
</dbReference>
<evidence type="ECO:0000313" key="2">
    <source>
        <dbReference type="EMBL" id="MBB4888741.1"/>
    </source>
</evidence>
<gene>
    <name evidence="2" type="ORF">FHS38_004812</name>
</gene>
<proteinExistence type="predicted"/>
<dbReference type="InterPro" id="IPR037523">
    <property type="entry name" value="VOC_core"/>
</dbReference>
<dbReference type="EMBL" id="JACHJG010000010">
    <property type="protein sequence ID" value="MBB4888741.1"/>
    <property type="molecule type" value="Genomic_DNA"/>
</dbReference>
<sequence>MALELNHIIVHVKDRHESAAFLAELLGAEAPVDWAHFTQLTSSNGVGVDFADDMVAPEDINLSHLAYLVTEEEFDAIFGRVEKRGVRFWADPAMKAEGQINLAYGGRSIYLLDPGGTCAIEFMTRPYAEVPESRPSPV</sequence>
<evidence type="ECO:0000259" key="1">
    <source>
        <dbReference type="PROSITE" id="PS51819"/>
    </source>
</evidence>
<dbReference type="Proteomes" id="UP000556436">
    <property type="component" value="Unassembled WGS sequence"/>
</dbReference>
<dbReference type="RefSeq" id="WP_184736549.1">
    <property type="nucleotide sequence ID" value="NZ_BMRW01000003.1"/>
</dbReference>
<name>A0A7W7PFC0_STRNE</name>
<dbReference type="GO" id="GO:0051213">
    <property type="term" value="F:dioxygenase activity"/>
    <property type="evidence" value="ECO:0007669"/>
    <property type="project" value="UniProtKB-KW"/>
</dbReference>
<dbReference type="CDD" id="cd08351">
    <property type="entry name" value="ChaP_like"/>
    <property type="match status" value="1"/>
</dbReference>
<dbReference type="InterPro" id="IPR029068">
    <property type="entry name" value="Glyas_Bleomycin-R_OHBP_Dase"/>
</dbReference>
<protein>
    <submittedName>
        <fullName evidence="2">Extradiol dioxygenase family protein</fullName>
    </submittedName>
</protein>
<evidence type="ECO:0000313" key="3">
    <source>
        <dbReference type="Proteomes" id="UP000556436"/>
    </source>
</evidence>
<comment type="caution">
    <text evidence="2">The sequence shown here is derived from an EMBL/GenBank/DDBJ whole genome shotgun (WGS) entry which is preliminary data.</text>
</comment>
<organism evidence="2 3">
    <name type="scientific">Streptomyces netropsis</name>
    <name type="common">Streptoverticillium netropsis</name>
    <dbReference type="NCBI Taxonomy" id="55404"/>
    <lineage>
        <taxon>Bacteria</taxon>
        <taxon>Bacillati</taxon>
        <taxon>Actinomycetota</taxon>
        <taxon>Actinomycetes</taxon>
        <taxon>Kitasatosporales</taxon>
        <taxon>Streptomycetaceae</taxon>
        <taxon>Streptomyces</taxon>
    </lineage>
</organism>
<keyword evidence="2" id="KW-0223">Dioxygenase</keyword>
<dbReference type="InterPro" id="IPR004360">
    <property type="entry name" value="Glyas_Fos-R_dOase_dom"/>
</dbReference>
<accession>A0A7W7PFC0</accession>
<keyword evidence="2" id="KW-0560">Oxidoreductase</keyword>
<dbReference type="Gene3D" id="3.10.180.10">
    <property type="entry name" value="2,3-Dihydroxybiphenyl 1,2-Dioxygenase, domain 1"/>
    <property type="match status" value="1"/>
</dbReference>
<reference evidence="2 3" key="1">
    <citation type="submission" date="2020-08" db="EMBL/GenBank/DDBJ databases">
        <title>Genomic Encyclopedia of Type Strains, Phase III (KMG-III): the genomes of soil and plant-associated and newly described type strains.</title>
        <authorList>
            <person name="Whitman W."/>
        </authorList>
    </citation>
    <scope>NUCLEOTIDE SEQUENCE [LARGE SCALE GENOMIC DNA]</scope>
    <source>
        <strain evidence="2 3">CECT 3265</strain>
    </source>
</reference>
<feature type="domain" description="VOC" evidence="1">
    <location>
        <begin position="4"/>
        <end position="124"/>
    </location>
</feature>
<dbReference type="AlphaFoldDB" id="A0A7W7PFC0"/>